<dbReference type="Gene3D" id="3.10.310.50">
    <property type="match status" value="1"/>
</dbReference>
<evidence type="ECO:0000259" key="3">
    <source>
        <dbReference type="Pfam" id="PF04536"/>
    </source>
</evidence>
<dbReference type="AlphaFoldDB" id="A0A5M9ZEN5"/>
<keyword evidence="2" id="KW-0472">Membrane</keyword>
<evidence type="ECO:0000256" key="2">
    <source>
        <dbReference type="SAM" id="Phobius"/>
    </source>
</evidence>
<protein>
    <submittedName>
        <fullName evidence="4">TPM domain-containing protein</fullName>
    </submittedName>
</protein>
<gene>
    <name evidence="4" type="ORF">EMB92_02820</name>
</gene>
<name>A0A5M9ZEN5_9BIFI</name>
<dbReference type="EMBL" id="RZJP01000001">
    <property type="protein sequence ID" value="KAA8817508.1"/>
    <property type="molecule type" value="Genomic_DNA"/>
</dbReference>
<feature type="transmembrane region" description="Helical" evidence="2">
    <location>
        <begin position="191"/>
        <end position="214"/>
    </location>
</feature>
<reference evidence="4 5" key="1">
    <citation type="journal article" date="2019" name="Syst. Appl. Microbiol.">
        <title>Characterization of Bifidobacterium species in feaces of the Egyptian fruit bat: Description of B. vespertilionis sp. nov. and B. rousetti sp. nov.</title>
        <authorList>
            <person name="Modesto M."/>
            <person name="Satti M."/>
            <person name="Watanabe K."/>
            <person name="Puglisi E."/>
            <person name="Morelli L."/>
            <person name="Huang C.-H."/>
            <person name="Liou J.-S."/>
            <person name="Miyashita M."/>
            <person name="Tamura T."/>
            <person name="Saito S."/>
            <person name="Mori K."/>
            <person name="Huang L."/>
            <person name="Sciavilla P."/>
            <person name="Sandri C."/>
            <person name="Spiezio C."/>
            <person name="Vitali F."/>
            <person name="Cavalieri D."/>
            <person name="Perpetuini G."/>
            <person name="Tofalo R."/>
            <person name="Bonetti A."/>
            <person name="Arita M."/>
            <person name="Mattarelli P."/>
        </authorList>
    </citation>
    <scope>NUCLEOTIDE SEQUENCE [LARGE SCALE GENOMIC DNA]</scope>
    <source>
        <strain evidence="4 5">RST27</strain>
    </source>
</reference>
<evidence type="ECO:0000313" key="4">
    <source>
        <dbReference type="EMBL" id="KAA8817508.1"/>
    </source>
</evidence>
<accession>A0A5M9ZEN5</accession>
<feature type="region of interest" description="Disordered" evidence="1">
    <location>
        <begin position="220"/>
        <end position="301"/>
    </location>
</feature>
<dbReference type="InterPro" id="IPR007621">
    <property type="entry name" value="TPM_dom"/>
</dbReference>
<dbReference type="Pfam" id="PF04536">
    <property type="entry name" value="TPM_phosphatase"/>
    <property type="match status" value="1"/>
</dbReference>
<feature type="compositionally biased region" description="Low complexity" evidence="1">
    <location>
        <begin position="242"/>
        <end position="253"/>
    </location>
</feature>
<feature type="compositionally biased region" description="Basic residues" evidence="1">
    <location>
        <begin position="291"/>
        <end position="301"/>
    </location>
</feature>
<dbReference type="Proteomes" id="UP000326060">
    <property type="component" value="Unassembled WGS sequence"/>
</dbReference>
<keyword evidence="2" id="KW-0812">Transmembrane</keyword>
<proteinExistence type="predicted"/>
<feature type="domain" description="TPM" evidence="3">
    <location>
        <begin position="59"/>
        <end position="181"/>
    </location>
</feature>
<feature type="compositionally biased region" description="Basic and acidic residues" evidence="1">
    <location>
        <begin position="267"/>
        <end position="277"/>
    </location>
</feature>
<keyword evidence="2" id="KW-1133">Transmembrane helix</keyword>
<evidence type="ECO:0000256" key="1">
    <source>
        <dbReference type="SAM" id="MobiDB-lite"/>
    </source>
</evidence>
<sequence length="301" mass="32443">MTFAFARFADHDDSRTSSSRPIMLPVVAALLMCLTMIVPSMVLAPVAVAAQTGTMTNEITDPQNLLGSNVSTVTDKIKQTEETTGVHVHLQYVESFGSDITPSTWANRVLEASKPEPNTVLLAVASGDGNLIVAVSSNSDEWLRDENTVDELSKAATAPLAKQNDQNWSGAAIAMMDEIEQQKRTSTNSRAIRIGVIVMGVVLIVLVIVIVVTLTVRRRRRGRRAAGGSGSKSSKKSDRSSKSQPATGAGAEPAAEEKAMADLLNAIEKDERNEESGGARPMTRRQMREARKVKRGPFGRK</sequence>
<organism evidence="4 5">
    <name type="scientific">Bifidobacterium callitrichos</name>
    <dbReference type="NCBI Taxonomy" id="762209"/>
    <lineage>
        <taxon>Bacteria</taxon>
        <taxon>Bacillati</taxon>
        <taxon>Actinomycetota</taxon>
        <taxon>Actinomycetes</taxon>
        <taxon>Bifidobacteriales</taxon>
        <taxon>Bifidobacteriaceae</taxon>
        <taxon>Bifidobacterium</taxon>
    </lineage>
</organism>
<dbReference type="RefSeq" id="WP_052119322.1">
    <property type="nucleotide sequence ID" value="NZ_RZJP01000001.1"/>
</dbReference>
<comment type="caution">
    <text evidence="4">The sequence shown here is derived from an EMBL/GenBank/DDBJ whole genome shotgun (WGS) entry which is preliminary data.</text>
</comment>
<evidence type="ECO:0000313" key="5">
    <source>
        <dbReference type="Proteomes" id="UP000326060"/>
    </source>
</evidence>